<protein>
    <submittedName>
        <fullName evidence="3">Peptidase</fullName>
    </submittedName>
</protein>
<evidence type="ECO:0000313" key="3">
    <source>
        <dbReference type="EMBL" id="PWS32119.1"/>
    </source>
</evidence>
<dbReference type="InterPro" id="IPR046450">
    <property type="entry name" value="PA_dom_sf"/>
</dbReference>
<dbReference type="EMBL" id="QGNY01000003">
    <property type="protein sequence ID" value="PWS32119.1"/>
    <property type="molecule type" value="Genomic_DNA"/>
</dbReference>
<dbReference type="Proteomes" id="UP000245391">
    <property type="component" value="Unassembled WGS sequence"/>
</dbReference>
<feature type="chain" id="PRO_5016456378" evidence="1">
    <location>
        <begin position="21"/>
        <end position="545"/>
    </location>
</feature>
<dbReference type="GO" id="GO:0008235">
    <property type="term" value="F:metalloexopeptidase activity"/>
    <property type="evidence" value="ECO:0007669"/>
    <property type="project" value="InterPro"/>
</dbReference>
<dbReference type="OrthoDB" id="9764939at2"/>
<dbReference type="PANTHER" id="PTHR12147:SF26">
    <property type="entry name" value="PEPTIDASE M28 DOMAIN-CONTAINING PROTEIN"/>
    <property type="match status" value="1"/>
</dbReference>
<dbReference type="Gene3D" id="3.50.30.30">
    <property type="match status" value="1"/>
</dbReference>
<dbReference type="GO" id="GO:0006508">
    <property type="term" value="P:proteolysis"/>
    <property type="evidence" value="ECO:0007669"/>
    <property type="project" value="InterPro"/>
</dbReference>
<dbReference type="Gene3D" id="3.40.630.10">
    <property type="entry name" value="Zn peptidases"/>
    <property type="match status" value="1"/>
</dbReference>
<gene>
    <name evidence="3" type="ORF">DF947_10105</name>
</gene>
<evidence type="ECO:0000259" key="2">
    <source>
        <dbReference type="Pfam" id="PF04389"/>
    </source>
</evidence>
<dbReference type="Pfam" id="PF04389">
    <property type="entry name" value="Peptidase_M28"/>
    <property type="match status" value="1"/>
</dbReference>
<keyword evidence="4" id="KW-1185">Reference proteome</keyword>
<comment type="caution">
    <text evidence="3">The sequence shown here is derived from an EMBL/GenBank/DDBJ whole genome shotgun (WGS) entry which is preliminary data.</text>
</comment>
<proteinExistence type="predicted"/>
<dbReference type="InterPro" id="IPR007484">
    <property type="entry name" value="Peptidase_M28"/>
</dbReference>
<evidence type="ECO:0000256" key="1">
    <source>
        <dbReference type="SAM" id="SignalP"/>
    </source>
</evidence>
<feature type="domain" description="Peptidase M28" evidence="2">
    <location>
        <begin position="300"/>
        <end position="519"/>
    </location>
</feature>
<sequence length="545" mass="60055">MNKKFLTLGLASILSAGCFAQIKPLVANKDAIKFGKAINPENAYKHLSVLASDAYEGRETGKKGAWMAADYIRDYFKSLGLKGPVDGGYFQKIDLANYSVSESMFTINGQPKEAYKDFVIPSNSVGLNGFTFSSNDVVFVGYGLTKDGYNDFEGINVEGKIVLMFATGDPTAKAGDKVDRRQAMMARARKMTFLAQSKAKAVILIDPSLDNMTEDRKASYTAGSNVMKTQENIDRMKKQNPFTSISISTATANEILKTANTSVEAVQKKIAETTKPASQTLNVAVSASAMKKETPVRCENVLGFLEGTDPVLKKEVLVLTGHYDHIGITPEVEGPDKINNGADDDGSGTTGVLLMAKAFTDAKKAGKGSKRSILFMTVVGEEKGLWGSEWYSEHPVFPVENTIADLNTDMIGRIGEEYLGKPDSANYIYSVGSKMLSSDLATLQDRVNATYTKMKLDFKYDDPKDTERIYYRSDHYNFAKLGIPIIFYYDGMLQQDYHRPGDEISKINFPLLAKRAHLTYYIAWELANQAKRPVVDMDGKGNPKK</sequence>
<organism evidence="3 4">
    <name type="scientific">Pedobacter paludis</name>
    <dbReference type="NCBI Taxonomy" id="2203212"/>
    <lineage>
        <taxon>Bacteria</taxon>
        <taxon>Pseudomonadati</taxon>
        <taxon>Bacteroidota</taxon>
        <taxon>Sphingobacteriia</taxon>
        <taxon>Sphingobacteriales</taxon>
        <taxon>Sphingobacteriaceae</taxon>
        <taxon>Pedobacter</taxon>
    </lineage>
</organism>
<accession>A0A317F2Q8</accession>
<keyword evidence="1" id="KW-0732">Signal</keyword>
<dbReference type="SUPFAM" id="SSF53187">
    <property type="entry name" value="Zn-dependent exopeptidases"/>
    <property type="match status" value="1"/>
</dbReference>
<dbReference type="PROSITE" id="PS51257">
    <property type="entry name" value="PROKAR_LIPOPROTEIN"/>
    <property type="match status" value="1"/>
</dbReference>
<evidence type="ECO:0000313" key="4">
    <source>
        <dbReference type="Proteomes" id="UP000245391"/>
    </source>
</evidence>
<dbReference type="AlphaFoldDB" id="A0A317F2Q8"/>
<dbReference type="PANTHER" id="PTHR12147">
    <property type="entry name" value="METALLOPEPTIDASE M28 FAMILY MEMBER"/>
    <property type="match status" value="1"/>
</dbReference>
<dbReference type="SUPFAM" id="SSF52025">
    <property type="entry name" value="PA domain"/>
    <property type="match status" value="1"/>
</dbReference>
<feature type="signal peptide" evidence="1">
    <location>
        <begin position="1"/>
        <end position="20"/>
    </location>
</feature>
<name>A0A317F2Q8_9SPHI</name>
<reference evidence="4" key="1">
    <citation type="submission" date="2018-05" db="EMBL/GenBank/DDBJ databases">
        <title>Pedobacter paludis sp. nov., isolated from wetland soil.</title>
        <authorList>
            <person name="Zhang Y."/>
        </authorList>
    </citation>
    <scope>NUCLEOTIDE SEQUENCE [LARGE SCALE GENOMIC DNA]</scope>
    <source>
        <strain evidence="4">R-8</strain>
    </source>
</reference>
<dbReference type="InterPro" id="IPR045175">
    <property type="entry name" value="M28_fam"/>
</dbReference>
<dbReference type="RefSeq" id="WP_109929568.1">
    <property type="nucleotide sequence ID" value="NZ_QGNY01000003.1"/>
</dbReference>